<sequence>KTRRIYRLTLLLLSLATELGTSPLLLNPDRVFLSCFRATREPRRLCARARPEVWVETRGHEEGSARRRAERGGAARSSATSRPPPRDERRKAAERGEPPEPPPRPSPPDTARSGPAPSAAPSPHGTPRGGRARPAPAGSPATPRAHRLSPGPGLPGSRFKPAPGNRRRRGRREAARHYGVRGGPRSPPLAAAACCGRHGLGGKAGPRVRRVCADSAALPRPAHLRALLRRQRCRGQELVPGLRDGWKDPNNEFRKNLKLTGVPTLLKYGTPQKLVEEECFKAELLLFLHTSILVSKKRCQESPLRTPGTMITSNKDVNSCLKQEFLTSIETGGENQRQNVKNGGMPTDPLFSEGKGKSKEHDLFVQGKFKQVKREQQMAHQNPN</sequence>
<feature type="region of interest" description="Disordered" evidence="1">
    <location>
        <begin position="57"/>
        <end position="188"/>
    </location>
</feature>
<protein>
    <recommendedName>
        <fullName evidence="3">Thioredoxin domain-containing protein</fullName>
    </recommendedName>
</protein>
<organism evidence="4 5">
    <name type="scientific">Anser cygnoides</name>
    <name type="common">Swan goose</name>
    <dbReference type="NCBI Taxonomy" id="8845"/>
    <lineage>
        <taxon>Eukaryota</taxon>
        <taxon>Metazoa</taxon>
        <taxon>Chordata</taxon>
        <taxon>Craniata</taxon>
        <taxon>Vertebrata</taxon>
        <taxon>Euteleostomi</taxon>
        <taxon>Archelosauria</taxon>
        <taxon>Archosauria</taxon>
        <taxon>Dinosauria</taxon>
        <taxon>Saurischia</taxon>
        <taxon>Theropoda</taxon>
        <taxon>Coelurosauria</taxon>
        <taxon>Aves</taxon>
        <taxon>Neognathae</taxon>
        <taxon>Galloanserae</taxon>
        <taxon>Anseriformes</taxon>
        <taxon>Anatidae</taxon>
        <taxon>Anserinae</taxon>
        <taxon>Anser</taxon>
    </lineage>
</organism>
<dbReference type="Proteomes" id="UP000694521">
    <property type="component" value="Unplaced"/>
</dbReference>
<feature type="compositionally biased region" description="Low complexity" evidence="1">
    <location>
        <begin position="132"/>
        <end position="143"/>
    </location>
</feature>
<feature type="chain" id="PRO_5034998755" description="Thioredoxin domain-containing protein" evidence="2">
    <location>
        <begin position="21"/>
        <end position="384"/>
    </location>
</feature>
<evidence type="ECO:0000313" key="4">
    <source>
        <dbReference type="Ensembl" id="ENSACDP00005018142.1"/>
    </source>
</evidence>
<feature type="compositionally biased region" description="Polar residues" evidence="1">
    <location>
        <begin position="331"/>
        <end position="341"/>
    </location>
</feature>
<feature type="signal peptide" evidence="2">
    <location>
        <begin position="1"/>
        <end position="20"/>
    </location>
</feature>
<reference evidence="4" key="1">
    <citation type="submission" date="2025-08" db="UniProtKB">
        <authorList>
            <consortium name="Ensembl"/>
        </authorList>
    </citation>
    <scope>IDENTIFICATION</scope>
</reference>
<keyword evidence="5" id="KW-1185">Reference proteome</keyword>
<evidence type="ECO:0000313" key="5">
    <source>
        <dbReference type="Proteomes" id="UP000694521"/>
    </source>
</evidence>
<feature type="region of interest" description="Disordered" evidence="1">
    <location>
        <begin position="331"/>
        <end position="359"/>
    </location>
</feature>
<evidence type="ECO:0000256" key="1">
    <source>
        <dbReference type="SAM" id="MobiDB-lite"/>
    </source>
</evidence>
<evidence type="ECO:0000256" key="2">
    <source>
        <dbReference type="SAM" id="SignalP"/>
    </source>
</evidence>
<feature type="domain" description="Thioredoxin" evidence="3">
    <location>
        <begin position="241"/>
        <end position="288"/>
    </location>
</feature>
<dbReference type="Gene3D" id="3.40.30.10">
    <property type="entry name" value="Glutaredoxin"/>
    <property type="match status" value="1"/>
</dbReference>
<dbReference type="InterPro" id="IPR010357">
    <property type="entry name" value="TXNDC17_dom"/>
</dbReference>
<proteinExistence type="predicted"/>
<name>A0A8B9E969_ANSCY</name>
<keyword evidence="2" id="KW-0732">Signal</keyword>
<feature type="compositionally biased region" description="Pro residues" evidence="1">
    <location>
        <begin position="99"/>
        <end position="108"/>
    </location>
</feature>
<feature type="compositionally biased region" description="Basic and acidic residues" evidence="1">
    <location>
        <begin position="84"/>
        <end position="98"/>
    </location>
</feature>
<evidence type="ECO:0000259" key="3">
    <source>
        <dbReference type="Pfam" id="PF06110"/>
    </source>
</evidence>
<feature type="compositionally biased region" description="Low complexity" evidence="1">
    <location>
        <begin position="111"/>
        <end position="126"/>
    </location>
</feature>
<dbReference type="Ensembl" id="ENSACDT00005021771.1">
    <property type="protein sequence ID" value="ENSACDP00005018142.1"/>
    <property type="gene ID" value="ENSACDG00005013219.1"/>
</dbReference>
<dbReference type="AlphaFoldDB" id="A0A8B9E969"/>
<feature type="compositionally biased region" description="Basic and acidic residues" evidence="1">
    <location>
        <begin position="57"/>
        <end position="73"/>
    </location>
</feature>
<accession>A0A8B9E969</accession>
<dbReference type="Pfam" id="PF06110">
    <property type="entry name" value="TXD17-like_Trx"/>
    <property type="match status" value="1"/>
</dbReference>
<reference evidence="4" key="2">
    <citation type="submission" date="2025-09" db="UniProtKB">
        <authorList>
            <consortium name="Ensembl"/>
        </authorList>
    </citation>
    <scope>IDENTIFICATION</scope>
</reference>